<reference evidence="2" key="1">
    <citation type="submission" date="2019-12" db="EMBL/GenBank/DDBJ databases">
        <title>Genome sequencing and annotation of Brassica cretica.</title>
        <authorList>
            <person name="Studholme D.J."/>
            <person name="Sarris P."/>
        </authorList>
    </citation>
    <scope>NUCLEOTIDE SEQUENCE</scope>
    <source>
        <strain evidence="2">PFS-109/04</strain>
        <tissue evidence="2">Leaf</tissue>
    </source>
</reference>
<protein>
    <submittedName>
        <fullName evidence="2">Uncharacterized protein</fullName>
    </submittedName>
</protein>
<feature type="compositionally biased region" description="Polar residues" evidence="1">
    <location>
        <begin position="75"/>
        <end position="85"/>
    </location>
</feature>
<name>A0A8S9NRJ4_BRACR</name>
<gene>
    <name evidence="2" type="ORF">F2Q69_00041896</name>
</gene>
<evidence type="ECO:0000313" key="2">
    <source>
        <dbReference type="EMBL" id="KAF3504577.1"/>
    </source>
</evidence>
<dbReference type="AlphaFoldDB" id="A0A8S9NRJ4"/>
<dbReference type="EMBL" id="QGKX02001621">
    <property type="protein sequence ID" value="KAF3504577.1"/>
    <property type="molecule type" value="Genomic_DNA"/>
</dbReference>
<comment type="caution">
    <text evidence="2">The sequence shown here is derived from an EMBL/GenBank/DDBJ whole genome shotgun (WGS) entry which is preliminary data.</text>
</comment>
<feature type="region of interest" description="Disordered" evidence="1">
    <location>
        <begin position="66"/>
        <end position="85"/>
    </location>
</feature>
<evidence type="ECO:0000256" key="1">
    <source>
        <dbReference type="SAM" id="MobiDB-lite"/>
    </source>
</evidence>
<sequence length="85" mass="9633">MWSSKEQQKKKDICVIKAKQNKLLIFGWPSCSKTPKGCLREVLIYFLPLEFVVKHATVFDVKAVPKGSHEKEKSLVSSLSASIRN</sequence>
<accession>A0A8S9NRJ4</accession>
<evidence type="ECO:0000313" key="3">
    <source>
        <dbReference type="Proteomes" id="UP000712600"/>
    </source>
</evidence>
<proteinExistence type="predicted"/>
<organism evidence="2 3">
    <name type="scientific">Brassica cretica</name>
    <name type="common">Mustard</name>
    <dbReference type="NCBI Taxonomy" id="69181"/>
    <lineage>
        <taxon>Eukaryota</taxon>
        <taxon>Viridiplantae</taxon>
        <taxon>Streptophyta</taxon>
        <taxon>Embryophyta</taxon>
        <taxon>Tracheophyta</taxon>
        <taxon>Spermatophyta</taxon>
        <taxon>Magnoliopsida</taxon>
        <taxon>eudicotyledons</taxon>
        <taxon>Gunneridae</taxon>
        <taxon>Pentapetalae</taxon>
        <taxon>rosids</taxon>
        <taxon>malvids</taxon>
        <taxon>Brassicales</taxon>
        <taxon>Brassicaceae</taxon>
        <taxon>Brassiceae</taxon>
        <taxon>Brassica</taxon>
    </lineage>
</organism>
<dbReference type="Proteomes" id="UP000712600">
    <property type="component" value="Unassembled WGS sequence"/>
</dbReference>